<gene>
    <name evidence="2" type="ORF">EZJ19_11290</name>
</gene>
<reference evidence="2 3" key="1">
    <citation type="submission" date="2019-03" db="EMBL/GenBank/DDBJ databases">
        <title>Genome sequence of Thiobacillaceae bacterium LSR1, a sulfur-oxidizing bacterium isolated from freshwater sediment.</title>
        <authorList>
            <person name="Li S."/>
        </authorList>
    </citation>
    <scope>NUCLEOTIDE SEQUENCE [LARGE SCALE GENOMIC DNA]</scope>
    <source>
        <strain evidence="2 3">LSR1</strain>
    </source>
</reference>
<protein>
    <submittedName>
        <fullName evidence="2">Thioredoxin domain-containing protein</fullName>
    </submittedName>
</protein>
<keyword evidence="3" id="KW-1185">Reference proteome</keyword>
<dbReference type="SUPFAM" id="SSF48208">
    <property type="entry name" value="Six-hairpin glycosidases"/>
    <property type="match status" value="2"/>
</dbReference>
<dbReference type="SUPFAM" id="SSF52833">
    <property type="entry name" value="Thioredoxin-like"/>
    <property type="match status" value="1"/>
</dbReference>
<proteinExistence type="predicted"/>
<dbReference type="RefSeq" id="WP_131447630.1">
    <property type="nucleotide sequence ID" value="NZ_SJZB01000042.1"/>
</dbReference>
<dbReference type="InterPro" id="IPR008928">
    <property type="entry name" value="6-hairpin_glycosidase_sf"/>
</dbReference>
<dbReference type="PANTHER" id="PTHR42899">
    <property type="entry name" value="SPERMATOGENESIS-ASSOCIATED PROTEIN 20"/>
    <property type="match status" value="1"/>
</dbReference>
<dbReference type="InterPro" id="IPR036249">
    <property type="entry name" value="Thioredoxin-like_sf"/>
</dbReference>
<accession>A0A4V2NVB4</accession>
<evidence type="ECO:0000259" key="1">
    <source>
        <dbReference type="Pfam" id="PF03190"/>
    </source>
</evidence>
<dbReference type="PIRSF" id="PIRSF006402">
    <property type="entry name" value="UCP006402_thioredoxin"/>
    <property type="match status" value="1"/>
</dbReference>
<dbReference type="PANTHER" id="PTHR42899:SF1">
    <property type="entry name" value="SPERMATOGENESIS-ASSOCIATED PROTEIN 20"/>
    <property type="match status" value="1"/>
</dbReference>
<dbReference type="Pfam" id="PF03190">
    <property type="entry name" value="Thioredox_DsbH"/>
    <property type="match status" value="1"/>
</dbReference>
<name>A0A4V2NVB4_9PROT</name>
<dbReference type="EMBL" id="SJZB01000042">
    <property type="protein sequence ID" value="TCJ12816.1"/>
    <property type="molecule type" value="Genomic_DNA"/>
</dbReference>
<comment type="caution">
    <text evidence="2">The sequence shown here is derived from an EMBL/GenBank/DDBJ whole genome shotgun (WGS) entry which is preliminary data.</text>
</comment>
<organism evidence="2 3">
    <name type="scientific">Parasulfuritortus cantonensis</name>
    <dbReference type="NCBI Taxonomy" id="2528202"/>
    <lineage>
        <taxon>Bacteria</taxon>
        <taxon>Pseudomonadati</taxon>
        <taxon>Pseudomonadota</taxon>
        <taxon>Betaproteobacteria</taxon>
        <taxon>Nitrosomonadales</taxon>
        <taxon>Thiobacillaceae</taxon>
        <taxon>Parasulfuritortus</taxon>
    </lineage>
</organism>
<evidence type="ECO:0000313" key="2">
    <source>
        <dbReference type="EMBL" id="TCJ12816.1"/>
    </source>
</evidence>
<dbReference type="Gene3D" id="3.40.30.10">
    <property type="entry name" value="Glutaredoxin"/>
    <property type="match status" value="1"/>
</dbReference>
<dbReference type="Proteomes" id="UP000295443">
    <property type="component" value="Unassembled WGS sequence"/>
</dbReference>
<sequence length="602" mass="65971">MTRSSPARLCLAVLILVLGVGLAGAAPLRNQLAGHPSPYLAMHGHDPVAWQEWNAETVARARREHKLLFISVGYFACHWCHVMQRESYSDPAIAALLNKYFIPVKVDRELNGALDAALIDFAKRMNGTAGWPLNAFVTPDGYPAAIILYEPPGQFRMTLESLAEHWRQNAAQTRDLARRVAGQPAAAPRAAKPDAKAVAAATTAFVGASLRAADTLQGGFGHDRKFPRAPQLALLLKLQSERPDRQLAEFLRLTLDRMAAPGLHDPVNGGFFRYTVDPDWATPHFEKMLYDNAQLALVYQQAATTFKAPAYRQVARDTLDFMLATLATPSGGLQTSTSAQDGRGREGGAYLWEPAELRQRLAPDEYALVRRLWKLDAPAPFELGFLPVEPATVPAPERARLDALYGKLKAARRSADLPRDGKLSAGLNGLALSAFSVAGKGVPRFERAARRLYAFIAGRLMVDGRLVKARAGKRLFPAAELDDYAYAIQGLLDYSRAFADDDARQLADLLAHQAWQSFFTGKGWRREARPLLATIRPEAALPDDATPSAAAVLIEASRKLASANLRPAIRRAQAWALPEVRDDPFNHASHLDALRAAWPPGR</sequence>
<dbReference type="InterPro" id="IPR012341">
    <property type="entry name" value="6hp_glycosidase-like_sf"/>
</dbReference>
<dbReference type="Gene3D" id="1.50.10.10">
    <property type="match status" value="1"/>
</dbReference>
<dbReference type="AlphaFoldDB" id="A0A4V2NVB4"/>
<evidence type="ECO:0000313" key="3">
    <source>
        <dbReference type="Proteomes" id="UP000295443"/>
    </source>
</evidence>
<dbReference type="InterPro" id="IPR024705">
    <property type="entry name" value="Ssp411"/>
</dbReference>
<dbReference type="InterPro" id="IPR004879">
    <property type="entry name" value="Ssp411-like_TRX"/>
</dbReference>
<feature type="domain" description="Spermatogenesis-associated protein 20-like TRX" evidence="1">
    <location>
        <begin position="30"/>
        <end position="180"/>
    </location>
</feature>
<dbReference type="OrthoDB" id="9762614at2"/>
<dbReference type="GO" id="GO:0005975">
    <property type="term" value="P:carbohydrate metabolic process"/>
    <property type="evidence" value="ECO:0007669"/>
    <property type="project" value="InterPro"/>
</dbReference>